<dbReference type="RefSeq" id="WP_183411758.1">
    <property type="nucleotide sequence ID" value="NZ_JACHWY010000004.1"/>
</dbReference>
<keyword evidence="1" id="KW-0732">Signal</keyword>
<evidence type="ECO:0000313" key="3">
    <source>
        <dbReference type="Proteomes" id="UP000537130"/>
    </source>
</evidence>
<proteinExistence type="predicted"/>
<comment type="caution">
    <text evidence="2">The sequence shown here is derived from an EMBL/GenBank/DDBJ whole genome shotgun (WGS) entry which is preliminary data.</text>
</comment>
<gene>
    <name evidence="2" type="ORF">FHR99_003243</name>
</gene>
<reference evidence="2 3" key="1">
    <citation type="submission" date="2020-08" db="EMBL/GenBank/DDBJ databases">
        <title>Genomic Encyclopedia of Type Strains, Phase III (KMG-III): the genomes of soil and plant-associated and newly described type strains.</title>
        <authorList>
            <person name="Whitman W."/>
        </authorList>
    </citation>
    <scope>NUCLEOTIDE SEQUENCE [LARGE SCALE GENOMIC DNA]</scope>
    <source>
        <strain evidence="2 3">CECT 8654</strain>
    </source>
</reference>
<sequence length="259" mass="28250">MELIKLVSLGVGAALLCNVATAGLPHTFRNGEVADANHVNENFQALDRRIGSLESAASSTGSGSTQQTHHPYTRNAIATNIGDVITINGAEFVIVGHPFIDFKDNSRHILKFPVGTCQGADFFCTGSVKAHSLNTYHAFEPPAQQFTIDGYPAMVSLFENRTYSAVAHRNSSTNQYEHRYRVTDSLSASISLGIGDTTVLVGIPHALFRIDRQAQTLVVTDDADYRDEIDWAAVEGHAINFNELHKFFDYISVVDVPAP</sequence>
<dbReference type="AlphaFoldDB" id="A0A7W4W7P6"/>
<evidence type="ECO:0000256" key="1">
    <source>
        <dbReference type="SAM" id="SignalP"/>
    </source>
</evidence>
<protein>
    <submittedName>
        <fullName evidence="2">Uncharacterized protein</fullName>
    </submittedName>
</protein>
<feature type="signal peptide" evidence="1">
    <location>
        <begin position="1"/>
        <end position="22"/>
    </location>
</feature>
<keyword evidence="3" id="KW-1185">Reference proteome</keyword>
<name>A0A7W4W7P6_9GAMM</name>
<evidence type="ECO:0000313" key="2">
    <source>
        <dbReference type="EMBL" id="MBB3048969.1"/>
    </source>
</evidence>
<organism evidence="2 3">
    <name type="scientific">Litorivivens lipolytica</name>
    <dbReference type="NCBI Taxonomy" id="1524264"/>
    <lineage>
        <taxon>Bacteria</taxon>
        <taxon>Pseudomonadati</taxon>
        <taxon>Pseudomonadota</taxon>
        <taxon>Gammaproteobacteria</taxon>
        <taxon>Litorivivens</taxon>
    </lineage>
</organism>
<dbReference type="Proteomes" id="UP000537130">
    <property type="component" value="Unassembled WGS sequence"/>
</dbReference>
<accession>A0A7W4W7P6</accession>
<feature type="chain" id="PRO_5030630482" evidence="1">
    <location>
        <begin position="23"/>
        <end position="259"/>
    </location>
</feature>
<dbReference type="EMBL" id="JACHWY010000004">
    <property type="protein sequence ID" value="MBB3048969.1"/>
    <property type="molecule type" value="Genomic_DNA"/>
</dbReference>